<dbReference type="GO" id="GO:0009117">
    <property type="term" value="P:nucleotide metabolic process"/>
    <property type="evidence" value="ECO:0007669"/>
    <property type="project" value="UniProtKB-KW"/>
</dbReference>
<evidence type="ECO:0000256" key="8">
    <source>
        <dbReference type="ARBA" id="ARBA00051875"/>
    </source>
</evidence>
<evidence type="ECO:0000256" key="5">
    <source>
        <dbReference type="ARBA" id="ARBA00022801"/>
    </source>
</evidence>
<dbReference type="Proteomes" id="UP000185557">
    <property type="component" value="Unassembled WGS sequence"/>
</dbReference>
<dbReference type="InterPro" id="IPR029001">
    <property type="entry name" value="ITPase-like_fam"/>
</dbReference>
<organism evidence="12 13">
    <name type="scientific">Phormidium tenue NIES-30</name>
    <dbReference type="NCBI Taxonomy" id="549789"/>
    <lineage>
        <taxon>Bacteria</taxon>
        <taxon>Bacillati</taxon>
        <taxon>Cyanobacteriota</taxon>
        <taxon>Cyanophyceae</taxon>
        <taxon>Oscillatoriophycideae</taxon>
        <taxon>Oscillatoriales</taxon>
        <taxon>Oscillatoriaceae</taxon>
        <taxon>Phormidium</taxon>
    </lineage>
</organism>
<feature type="binding site" evidence="10">
    <location>
        <begin position="182"/>
        <end position="183"/>
    </location>
    <ligand>
        <name>substrate</name>
    </ligand>
</feature>
<dbReference type="FunFam" id="3.90.950.10:FF:000001">
    <property type="entry name" value="dITP/XTP pyrophosphatase"/>
    <property type="match status" value="1"/>
</dbReference>
<keyword evidence="7 10" id="KW-0546">Nucleotide metabolism</keyword>
<sequence length="200" mass="21009">MPTVIVATGNPGKLKEMQVYLGELGWELQLKPDAIDIEETGTTFLENARLKAAGVAKALGQWAIADDSGLEVHALGGAPGIYSARYADSDAARIDRLLKELAEAIGGQSDSGTDRSAQFVCALALANPQGDIVLETEGICHGEILLAPRGAGGFGYDPIFYIPALGKSFAEMSPEQKDANSHRGIAFGQLMPALKQLTPG</sequence>
<dbReference type="SUPFAM" id="SSF52972">
    <property type="entry name" value="ITPase-like"/>
    <property type="match status" value="1"/>
</dbReference>
<keyword evidence="6 10" id="KW-0460">Magnesium</keyword>
<evidence type="ECO:0000313" key="13">
    <source>
        <dbReference type="Proteomes" id="UP000185557"/>
    </source>
</evidence>
<dbReference type="GO" id="GO:0000166">
    <property type="term" value="F:nucleotide binding"/>
    <property type="evidence" value="ECO:0007669"/>
    <property type="project" value="UniProtKB-KW"/>
</dbReference>
<comment type="cofactor">
    <cofactor evidence="10">
        <name>Mg(2+)</name>
        <dbReference type="ChEBI" id="CHEBI:18420"/>
    </cofactor>
    <text evidence="10">Binds 1 Mg(2+) ion per subunit.</text>
</comment>
<comment type="catalytic activity">
    <reaction evidence="8 10">
        <text>dITP + H2O = dIMP + diphosphate + H(+)</text>
        <dbReference type="Rhea" id="RHEA:28342"/>
        <dbReference type="ChEBI" id="CHEBI:15377"/>
        <dbReference type="ChEBI" id="CHEBI:15378"/>
        <dbReference type="ChEBI" id="CHEBI:33019"/>
        <dbReference type="ChEBI" id="CHEBI:61194"/>
        <dbReference type="ChEBI" id="CHEBI:61382"/>
        <dbReference type="EC" id="3.6.1.66"/>
    </reaction>
</comment>
<keyword evidence="4 10" id="KW-0547">Nucleotide-binding</keyword>
<evidence type="ECO:0000313" key="12">
    <source>
        <dbReference type="EMBL" id="OKH45349.1"/>
    </source>
</evidence>
<dbReference type="RefSeq" id="WP_073610158.1">
    <property type="nucleotide sequence ID" value="NZ_MRCG01000017.1"/>
</dbReference>
<dbReference type="InterPro" id="IPR020922">
    <property type="entry name" value="dITP/XTP_pyrophosphatase"/>
</dbReference>
<dbReference type="STRING" id="549789.NIES30_19680"/>
<feature type="binding site" evidence="10">
    <location>
        <position position="177"/>
    </location>
    <ligand>
        <name>substrate</name>
    </ligand>
</feature>
<dbReference type="GO" id="GO:0035870">
    <property type="term" value="F:dITP diphosphatase activity"/>
    <property type="evidence" value="ECO:0007669"/>
    <property type="project" value="UniProtKB-UniRule"/>
</dbReference>
<reference evidence="12 13" key="1">
    <citation type="submission" date="2016-11" db="EMBL/GenBank/DDBJ databases">
        <title>Draft Genome Sequences of Nine Cyanobacterial Strains from Diverse Habitats.</title>
        <authorList>
            <person name="Zhu T."/>
            <person name="Hou S."/>
            <person name="Lu X."/>
            <person name="Hess W.R."/>
        </authorList>
    </citation>
    <scope>NUCLEOTIDE SEQUENCE [LARGE SCALE GENOMIC DNA]</scope>
    <source>
        <strain evidence="12 13">NIES-30</strain>
    </source>
</reference>
<dbReference type="NCBIfam" id="TIGR00042">
    <property type="entry name" value="RdgB/HAM1 family non-canonical purine NTP pyrophosphatase"/>
    <property type="match status" value="1"/>
</dbReference>
<evidence type="ECO:0000256" key="3">
    <source>
        <dbReference type="ARBA" id="ARBA00022723"/>
    </source>
</evidence>
<dbReference type="EC" id="3.6.1.66" evidence="10"/>
<proteinExistence type="inferred from homology"/>
<keyword evidence="3 10" id="KW-0479">Metal-binding</keyword>
<dbReference type="GO" id="GO:0036222">
    <property type="term" value="F:XTP diphosphatase activity"/>
    <property type="evidence" value="ECO:0007669"/>
    <property type="project" value="UniProtKB-UniRule"/>
</dbReference>
<dbReference type="HAMAP" id="MF_01405">
    <property type="entry name" value="Non_canon_purine_NTPase"/>
    <property type="match status" value="1"/>
</dbReference>
<gene>
    <name evidence="12" type="ORF">NIES30_19680</name>
</gene>
<dbReference type="GO" id="GO:0005829">
    <property type="term" value="C:cytosol"/>
    <property type="evidence" value="ECO:0007669"/>
    <property type="project" value="TreeGrafter"/>
</dbReference>
<name>A0A1U7J0Z2_9CYAN</name>
<evidence type="ECO:0000256" key="4">
    <source>
        <dbReference type="ARBA" id="ARBA00022741"/>
    </source>
</evidence>
<keyword evidence="13" id="KW-1185">Reference proteome</keyword>
<dbReference type="InterPro" id="IPR002637">
    <property type="entry name" value="RdgB/HAM1"/>
</dbReference>
<dbReference type="CDD" id="cd00515">
    <property type="entry name" value="HAM1"/>
    <property type="match status" value="1"/>
</dbReference>
<comment type="subunit">
    <text evidence="2 10">Homodimer.</text>
</comment>
<feature type="binding site" evidence="10">
    <location>
        <position position="67"/>
    </location>
    <ligand>
        <name>Mg(2+)</name>
        <dbReference type="ChEBI" id="CHEBI:18420"/>
    </ligand>
</feature>
<keyword evidence="5 10" id="KW-0378">Hydrolase</keyword>
<dbReference type="EMBL" id="MRCG01000017">
    <property type="protein sequence ID" value="OKH45349.1"/>
    <property type="molecule type" value="Genomic_DNA"/>
</dbReference>
<evidence type="ECO:0000256" key="9">
    <source>
        <dbReference type="ARBA" id="ARBA00052017"/>
    </source>
</evidence>
<feature type="active site" description="Proton acceptor" evidence="10">
    <location>
        <position position="67"/>
    </location>
</feature>
<dbReference type="GO" id="GO:0017111">
    <property type="term" value="F:ribonucleoside triphosphate phosphatase activity"/>
    <property type="evidence" value="ECO:0007669"/>
    <property type="project" value="InterPro"/>
</dbReference>
<evidence type="ECO:0000256" key="2">
    <source>
        <dbReference type="ARBA" id="ARBA00011738"/>
    </source>
</evidence>
<evidence type="ECO:0000256" key="6">
    <source>
        <dbReference type="ARBA" id="ARBA00022842"/>
    </source>
</evidence>
<feature type="binding site" evidence="10">
    <location>
        <position position="38"/>
    </location>
    <ligand>
        <name>Mg(2+)</name>
        <dbReference type="ChEBI" id="CHEBI:18420"/>
    </ligand>
</feature>
<dbReference type="AlphaFoldDB" id="A0A1U7J0Z2"/>
<comment type="function">
    <text evidence="10">Pyrophosphatase that catalyzes the hydrolysis of nucleoside triphosphates to their monophosphate derivatives, with a high preference for the non-canonical purine nucleotides XTP (xanthosine triphosphate), dITP (deoxyinosine triphosphate) and ITP. Seems to function as a house-cleaning enzyme that removes non-canonical purine nucleotides from the nucleotide pool, thus preventing their incorporation into DNA/RNA and avoiding chromosomal lesions.</text>
</comment>
<comment type="similarity">
    <text evidence="1 10 11">Belongs to the HAM1 NTPase family.</text>
</comment>
<feature type="binding site" evidence="10">
    <location>
        <begin position="8"/>
        <end position="13"/>
    </location>
    <ligand>
        <name>substrate</name>
    </ligand>
</feature>
<comment type="catalytic activity">
    <reaction evidence="10">
        <text>ITP + H2O = IMP + diphosphate + H(+)</text>
        <dbReference type="Rhea" id="RHEA:29399"/>
        <dbReference type="ChEBI" id="CHEBI:15377"/>
        <dbReference type="ChEBI" id="CHEBI:15378"/>
        <dbReference type="ChEBI" id="CHEBI:33019"/>
        <dbReference type="ChEBI" id="CHEBI:58053"/>
        <dbReference type="ChEBI" id="CHEBI:61402"/>
        <dbReference type="EC" id="3.6.1.66"/>
    </reaction>
</comment>
<protein>
    <recommendedName>
        <fullName evidence="10">dITP/XTP pyrophosphatase</fullName>
        <ecNumber evidence="10">3.6.1.66</ecNumber>
    </recommendedName>
    <alternativeName>
        <fullName evidence="10">Non-canonical purine NTP pyrophosphatase</fullName>
    </alternativeName>
    <alternativeName>
        <fullName evidence="10">Non-standard purine NTP pyrophosphatase</fullName>
    </alternativeName>
    <alternativeName>
        <fullName evidence="10">Nucleoside-triphosphate diphosphatase</fullName>
    </alternativeName>
    <alternativeName>
        <fullName evidence="10">Nucleoside-triphosphate pyrophosphatase</fullName>
        <shortName evidence="10">NTPase</shortName>
    </alternativeName>
</protein>
<evidence type="ECO:0000256" key="7">
    <source>
        <dbReference type="ARBA" id="ARBA00023080"/>
    </source>
</evidence>
<dbReference type="PANTHER" id="PTHR11067:SF9">
    <property type="entry name" value="INOSINE TRIPHOSPHATE PYROPHOSPHATASE"/>
    <property type="match status" value="1"/>
</dbReference>
<evidence type="ECO:0000256" key="1">
    <source>
        <dbReference type="ARBA" id="ARBA00008023"/>
    </source>
</evidence>
<comment type="catalytic activity">
    <reaction evidence="9 10">
        <text>XTP + H2O = XMP + diphosphate + H(+)</text>
        <dbReference type="Rhea" id="RHEA:28610"/>
        <dbReference type="ChEBI" id="CHEBI:15377"/>
        <dbReference type="ChEBI" id="CHEBI:15378"/>
        <dbReference type="ChEBI" id="CHEBI:33019"/>
        <dbReference type="ChEBI" id="CHEBI:57464"/>
        <dbReference type="ChEBI" id="CHEBI:61314"/>
        <dbReference type="EC" id="3.6.1.66"/>
    </reaction>
</comment>
<dbReference type="GO" id="GO:0036220">
    <property type="term" value="F:ITP diphosphatase activity"/>
    <property type="evidence" value="ECO:0007669"/>
    <property type="project" value="UniProtKB-UniRule"/>
</dbReference>
<dbReference type="GO" id="GO:0046872">
    <property type="term" value="F:metal ion binding"/>
    <property type="evidence" value="ECO:0007669"/>
    <property type="project" value="UniProtKB-KW"/>
</dbReference>
<feature type="binding site" evidence="10">
    <location>
        <position position="68"/>
    </location>
    <ligand>
        <name>substrate</name>
    </ligand>
</feature>
<evidence type="ECO:0000256" key="11">
    <source>
        <dbReference type="RuleBase" id="RU003781"/>
    </source>
</evidence>
<dbReference type="GO" id="GO:0009146">
    <property type="term" value="P:purine nucleoside triphosphate catabolic process"/>
    <property type="evidence" value="ECO:0007669"/>
    <property type="project" value="UniProtKB-UniRule"/>
</dbReference>
<comment type="caution">
    <text evidence="12">The sequence shown here is derived from an EMBL/GenBank/DDBJ whole genome shotgun (WGS) entry which is preliminary data.</text>
</comment>
<dbReference type="Pfam" id="PF01725">
    <property type="entry name" value="Ham1p_like"/>
    <property type="match status" value="1"/>
</dbReference>
<feature type="binding site" evidence="10">
    <location>
        <begin position="154"/>
        <end position="157"/>
    </location>
    <ligand>
        <name>substrate</name>
    </ligand>
</feature>
<dbReference type="OrthoDB" id="9807456at2"/>
<dbReference type="PANTHER" id="PTHR11067">
    <property type="entry name" value="INOSINE TRIPHOSPHATE PYROPHOSPHATASE/HAM1 PROTEIN"/>
    <property type="match status" value="1"/>
</dbReference>
<evidence type="ECO:0000256" key="10">
    <source>
        <dbReference type="HAMAP-Rule" id="MF_01405"/>
    </source>
</evidence>
<accession>A0A1U7J0Z2</accession>
<dbReference type="Gene3D" id="3.90.950.10">
    <property type="match status" value="1"/>
</dbReference>